<comment type="caution">
    <text evidence="4">The sequence shown here is derived from an EMBL/GenBank/DDBJ whole genome shotgun (WGS) entry which is preliminary data.</text>
</comment>
<dbReference type="Pfam" id="PF01535">
    <property type="entry name" value="PPR"/>
    <property type="match status" value="5"/>
</dbReference>
<dbReference type="InterPro" id="IPR002885">
    <property type="entry name" value="PPR_rpt"/>
</dbReference>
<name>A0A8T3CER1_DENNO</name>
<dbReference type="NCBIfam" id="TIGR00756">
    <property type="entry name" value="PPR"/>
    <property type="match status" value="6"/>
</dbReference>
<dbReference type="Proteomes" id="UP000829196">
    <property type="component" value="Unassembled WGS sequence"/>
</dbReference>
<feature type="repeat" description="PPR" evidence="3">
    <location>
        <begin position="370"/>
        <end position="404"/>
    </location>
</feature>
<dbReference type="AlphaFoldDB" id="A0A8T3CER1"/>
<dbReference type="PROSITE" id="PS51375">
    <property type="entry name" value="PPR"/>
    <property type="match status" value="6"/>
</dbReference>
<dbReference type="EMBL" id="JAGYWB010000001">
    <property type="protein sequence ID" value="KAI0531179.1"/>
    <property type="molecule type" value="Genomic_DNA"/>
</dbReference>
<proteinExistence type="inferred from homology"/>
<feature type="repeat" description="PPR" evidence="3">
    <location>
        <begin position="475"/>
        <end position="509"/>
    </location>
</feature>
<dbReference type="Pfam" id="PF13041">
    <property type="entry name" value="PPR_2"/>
    <property type="match status" value="1"/>
</dbReference>
<keyword evidence="2" id="KW-0677">Repeat</keyword>
<protein>
    <recommendedName>
        <fullName evidence="6">Pentatricopeptide repeat-containing protein</fullName>
    </recommendedName>
</protein>
<comment type="similarity">
    <text evidence="1">Belongs to the PPR family. P subfamily.</text>
</comment>
<feature type="repeat" description="PPR" evidence="3">
    <location>
        <begin position="161"/>
        <end position="195"/>
    </location>
</feature>
<feature type="repeat" description="PPR" evidence="3">
    <location>
        <begin position="265"/>
        <end position="299"/>
    </location>
</feature>
<organism evidence="4 5">
    <name type="scientific">Dendrobium nobile</name>
    <name type="common">Orchid</name>
    <dbReference type="NCBI Taxonomy" id="94219"/>
    <lineage>
        <taxon>Eukaryota</taxon>
        <taxon>Viridiplantae</taxon>
        <taxon>Streptophyta</taxon>
        <taxon>Embryophyta</taxon>
        <taxon>Tracheophyta</taxon>
        <taxon>Spermatophyta</taxon>
        <taxon>Magnoliopsida</taxon>
        <taxon>Liliopsida</taxon>
        <taxon>Asparagales</taxon>
        <taxon>Orchidaceae</taxon>
        <taxon>Epidendroideae</taxon>
        <taxon>Malaxideae</taxon>
        <taxon>Dendrobiinae</taxon>
        <taxon>Dendrobium</taxon>
    </lineage>
</organism>
<accession>A0A8T3CER1</accession>
<feature type="repeat" description="PPR" evidence="3">
    <location>
        <begin position="300"/>
        <end position="334"/>
    </location>
</feature>
<evidence type="ECO:0008006" key="6">
    <source>
        <dbReference type="Google" id="ProtNLM"/>
    </source>
</evidence>
<evidence type="ECO:0000256" key="1">
    <source>
        <dbReference type="ARBA" id="ARBA00007626"/>
    </source>
</evidence>
<reference evidence="4" key="1">
    <citation type="journal article" date="2022" name="Front. Genet.">
        <title>Chromosome-Scale Assembly of the Dendrobium nobile Genome Provides Insights Into the Molecular Mechanism of the Biosynthesis of the Medicinal Active Ingredient of Dendrobium.</title>
        <authorList>
            <person name="Xu Q."/>
            <person name="Niu S.-C."/>
            <person name="Li K.-L."/>
            <person name="Zheng P.-J."/>
            <person name="Zhang X.-J."/>
            <person name="Jia Y."/>
            <person name="Liu Y."/>
            <person name="Niu Y.-X."/>
            <person name="Yu L.-H."/>
            <person name="Chen D.-F."/>
            <person name="Zhang G.-Q."/>
        </authorList>
    </citation>
    <scope>NUCLEOTIDE SEQUENCE</scope>
    <source>
        <tissue evidence="4">Leaf</tissue>
    </source>
</reference>
<evidence type="ECO:0000313" key="5">
    <source>
        <dbReference type="Proteomes" id="UP000829196"/>
    </source>
</evidence>
<evidence type="ECO:0000256" key="2">
    <source>
        <dbReference type="ARBA" id="ARBA00022737"/>
    </source>
</evidence>
<dbReference type="Gene3D" id="1.25.40.10">
    <property type="entry name" value="Tetratricopeptide repeat domain"/>
    <property type="match status" value="3"/>
</dbReference>
<sequence>MASGTLTRYHNLLRVSIYPLPHSFTYCTTDLSQRSICSPKSQEIPSKHETTLSEQFVLEELSSILPIDLKTTKSCAFTLTPAPEPQLSKLSNCLLLPDEKLRGIFLQKVSGKYTLESALSATGVNLTPEIFSDVLNKGSMGGAAMVAFFNWALGHSDLPKNIETYNVVLKALGKRKFFDFMVEVSLRMRKDRVKPDLGTIEMILDSFVRARQVSKAIDFFKRLEDIGADCDTKALNILLKCLCTKSHVGVASSLLNSMKGKIPFNELTYNEIIAGWAKFGMVDKVEKYWAAMVADNFNPDCRTFCHFIEALGRAGRIGKAAETFDKIEEKGCIPDTSIYNVMISNCISAGDMDEAVSYYKRMSDRKCSPDTDTYNKLIKAFLKARRVADALEFFNEMLGRGLVPSVGMVTSFIEPLCNFGPPHAAMVIYKNAMKVGCRVSLKAYKLLFMRLSRCGKGGMLLKLWEEMQESGYTLDNEVYDCIVNGLCNVGHVETAVLIVNEALRHGCCPGRIVYSKLNNKLLAMSKVETAYKLFLKVKDARNNQNLQSYWRSRGWHF</sequence>
<evidence type="ECO:0000313" key="4">
    <source>
        <dbReference type="EMBL" id="KAI0531179.1"/>
    </source>
</evidence>
<dbReference type="PANTHER" id="PTHR47936">
    <property type="entry name" value="PPR_LONG DOMAIN-CONTAINING PROTEIN"/>
    <property type="match status" value="1"/>
</dbReference>
<dbReference type="PANTHER" id="PTHR47936:SF1">
    <property type="entry name" value="PENTATRICOPEPTIDE REPEAT-CONTAINING PROTEIN GUN1, CHLOROPLASTIC"/>
    <property type="match status" value="1"/>
</dbReference>
<dbReference type="OrthoDB" id="185373at2759"/>
<dbReference type="SUPFAM" id="SSF81901">
    <property type="entry name" value="HCP-like"/>
    <property type="match status" value="1"/>
</dbReference>
<feature type="repeat" description="PPR" evidence="3">
    <location>
        <begin position="335"/>
        <end position="369"/>
    </location>
</feature>
<dbReference type="InterPro" id="IPR011990">
    <property type="entry name" value="TPR-like_helical_dom_sf"/>
</dbReference>
<dbReference type="SMR" id="A0A8T3CER1"/>
<gene>
    <name evidence="4" type="ORF">KFK09_000732</name>
</gene>
<evidence type="ECO:0000256" key="3">
    <source>
        <dbReference type="PROSITE-ProRule" id="PRU00708"/>
    </source>
</evidence>
<keyword evidence="5" id="KW-1185">Reference proteome</keyword>